<dbReference type="Proteomes" id="UP000051006">
    <property type="component" value="Unassembled WGS sequence"/>
</dbReference>
<feature type="transmembrane region" description="Helical" evidence="1">
    <location>
        <begin position="25"/>
        <end position="42"/>
    </location>
</feature>
<evidence type="ECO:0000313" key="2">
    <source>
        <dbReference type="EMBL" id="KRN97993.1"/>
    </source>
</evidence>
<dbReference type="AlphaFoldDB" id="A0A0R2L814"/>
<keyword evidence="1" id="KW-0812">Transmembrane</keyword>
<sequence>MSVPFANIVLDCKNKGENMGKLRNIVLVLMGMLFIFTLTACGNKLAGKYVGDNGTWYSVLEIKGNKGKGTSDSDSQVNDKSALNIEIKSDKIMTINRQEVKYKLDKTGNILTDDGDMIFYKANSSEGKDLIKKHTINSRKLKEQTDFF</sequence>
<keyword evidence="3" id="KW-1185">Reference proteome</keyword>
<keyword evidence="1" id="KW-0472">Membrane</keyword>
<accession>A0A0R2L814</accession>
<evidence type="ECO:0000313" key="3">
    <source>
        <dbReference type="Proteomes" id="UP000051006"/>
    </source>
</evidence>
<keyword evidence="1" id="KW-1133">Transmembrane helix</keyword>
<gene>
    <name evidence="2" type="ORF">IV57_GL001336</name>
</gene>
<proteinExistence type="predicted"/>
<comment type="caution">
    <text evidence="2">The sequence shown here is derived from an EMBL/GenBank/DDBJ whole genome shotgun (WGS) entry which is preliminary data.</text>
</comment>
<protein>
    <submittedName>
        <fullName evidence="2">Uncharacterized protein</fullName>
    </submittedName>
</protein>
<evidence type="ECO:0000256" key="1">
    <source>
        <dbReference type="SAM" id="Phobius"/>
    </source>
</evidence>
<name>A0A0R2L814_9LACO</name>
<dbReference type="PATRIC" id="fig|993692.3.peg.1356"/>
<dbReference type="EMBL" id="JQCF01000027">
    <property type="protein sequence ID" value="KRN97993.1"/>
    <property type="molecule type" value="Genomic_DNA"/>
</dbReference>
<organism evidence="2 3">
    <name type="scientific">Companilactobacillus kimchiensis</name>
    <dbReference type="NCBI Taxonomy" id="993692"/>
    <lineage>
        <taxon>Bacteria</taxon>
        <taxon>Bacillati</taxon>
        <taxon>Bacillota</taxon>
        <taxon>Bacilli</taxon>
        <taxon>Lactobacillales</taxon>
        <taxon>Lactobacillaceae</taxon>
        <taxon>Companilactobacillus</taxon>
    </lineage>
</organism>
<reference evidence="2 3" key="1">
    <citation type="journal article" date="2015" name="Genome Announc.">
        <title>Expanding the biotechnology potential of lactobacilli through comparative genomics of 213 strains and associated genera.</title>
        <authorList>
            <person name="Sun Z."/>
            <person name="Harris H.M."/>
            <person name="McCann A."/>
            <person name="Guo C."/>
            <person name="Argimon S."/>
            <person name="Zhang W."/>
            <person name="Yang X."/>
            <person name="Jeffery I.B."/>
            <person name="Cooney J.C."/>
            <person name="Kagawa T.F."/>
            <person name="Liu W."/>
            <person name="Song Y."/>
            <person name="Salvetti E."/>
            <person name="Wrobel A."/>
            <person name="Rasinkangas P."/>
            <person name="Parkhill J."/>
            <person name="Rea M.C."/>
            <person name="O'Sullivan O."/>
            <person name="Ritari J."/>
            <person name="Douillard F.P."/>
            <person name="Paul Ross R."/>
            <person name="Yang R."/>
            <person name="Briner A.E."/>
            <person name="Felis G.E."/>
            <person name="de Vos W.M."/>
            <person name="Barrangou R."/>
            <person name="Klaenhammer T.R."/>
            <person name="Caufield P.W."/>
            <person name="Cui Y."/>
            <person name="Zhang H."/>
            <person name="O'Toole P.W."/>
        </authorList>
    </citation>
    <scope>NUCLEOTIDE SEQUENCE [LARGE SCALE GENOMIC DNA]</scope>
    <source>
        <strain evidence="2 3">DSM 24716</strain>
    </source>
</reference>